<dbReference type="GO" id="GO:0000166">
    <property type="term" value="F:nucleotide binding"/>
    <property type="evidence" value="ECO:0007669"/>
    <property type="project" value="UniProtKB-KW"/>
</dbReference>
<dbReference type="FunFam" id="3.40.50.1970:FF:000001">
    <property type="entry name" value="3-dehydroquinate synthase"/>
    <property type="match status" value="1"/>
</dbReference>
<keyword evidence="10 18" id="KW-0028">Amino-acid biosynthesis</keyword>
<evidence type="ECO:0000256" key="4">
    <source>
        <dbReference type="ARBA" id="ARBA00004496"/>
    </source>
</evidence>
<comment type="cofactor">
    <cofactor evidence="2 18">
        <name>NAD(+)</name>
        <dbReference type="ChEBI" id="CHEBI:57540"/>
    </cofactor>
</comment>
<dbReference type="SUPFAM" id="SSF56796">
    <property type="entry name" value="Dehydroquinate synthase-like"/>
    <property type="match status" value="1"/>
</dbReference>
<comment type="cofactor">
    <cofactor evidence="18">
        <name>Co(2+)</name>
        <dbReference type="ChEBI" id="CHEBI:48828"/>
    </cofactor>
    <cofactor evidence="18">
        <name>Zn(2+)</name>
        <dbReference type="ChEBI" id="CHEBI:29105"/>
    </cofactor>
    <text evidence="18">Binds 1 divalent metal cation per subunit. Can use either Co(2+) or Zn(2+).</text>
</comment>
<evidence type="ECO:0000256" key="2">
    <source>
        <dbReference type="ARBA" id="ARBA00001911"/>
    </source>
</evidence>
<dbReference type="GO" id="GO:0008652">
    <property type="term" value="P:amino acid biosynthetic process"/>
    <property type="evidence" value="ECO:0007669"/>
    <property type="project" value="UniProtKB-KW"/>
</dbReference>
<protein>
    <recommendedName>
        <fullName evidence="8 18">3-dehydroquinate synthase</fullName>
        <shortName evidence="18">DHQS</shortName>
        <ecNumber evidence="7 18">4.2.3.4</ecNumber>
    </recommendedName>
</protein>
<comment type="caution">
    <text evidence="21">The sequence shown here is derived from an EMBL/GenBank/DDBJ whole genome shotgun (WGS) entry which is preliminary data.</text>
</comment>
<proteinExistence type="inferred from homology"/>
<dbReference type="Gene3D" id="1.20.1090.10">
    <property type="entry name" value="Dehydroquinate synthase-like - alpha domain"/>
    <property type="match status" value="1"/>
</dbReference>
<dbReference type="InterPro" id="IPR050071">
    <property type="entry name" value="Dehydroquinate_synthase"/>
</dbReference>
<evidence type="ECO:0000256" key="9">
    <source>
        <dbReference type="ARBA" id="ARBA00022490"/>
    </source>
</evidence>
<feature type="domain" description="3-dehydroquinate synthase N-terminal" evidence="19">
    <location>
        <begin position="73"/>
        <end position="183"/>
    </location>
</feature>
<dbReference type="GO" id="GO:0009423">
    <property type="term" value="P:chorismate biosynthetic process"/>
    <property type="evidence" value="ECO:0007669"/>
    <property type="project" value="UniProtKB-UniRule"/>
</dbReference>
<keyword evidence="22" id="KW-1185">Reference proteome</keyword>
<feature type="binding site" evidence="18">
    <location>
        <position position="189"/>
    </location>
    <ligand>
        <name>Zn(2+)</name>
        <dbReference type="ChEBI" id="CHEBI:29105"/>
    </ligand>
</feature>
<dbReference type="AlphaFoldDB" id="A0A0C2V3X3"/>
<keyword evidence="15 18" id="KW-0057">Aromatic amino acid biosynthesis</keyword>
<dbReference type="GO" id="GO:0009073">
    <property type="term" value="P:aromatic amino acid family biosynthetic process"/>
    <property type="evidence" value="ECO:0007669"/>
    <property type="project" value="UniProtKB-KW"/>
</dbReference>
<evidence type="ECO:0000256" key="18">
    <source>
        <dbReference type="HAMAP-Rule" id="MF_00110"/>
    </source>
</evidence>
<evidence type="ECO:0000256" key="10">
    <source>
        <dbReference type="ARBA" id="ARBA00022605"/>
    </source>
</evidence>
<keyword evidence="14 18" id="KW-0520">NAD</keyword>
<evidence type="ECO:0000313" key="22">
    <source>
        <dbReference type="Proteomes" id="UP000031971"/>
    </source>
</evidence>
<dbReference type="PIRSF" id="PIRSF001455">
    <property type="entry name" value="DHQ_synth"/>
    <property type="match status" value="1"/>
</dbReference>
<dbReference type="PANTHER" id="PTHR43622:SF7">
    <property type="entry name" value="3-DEHYDROQUINATE SYNTHASE, CHLOROPLASTIC"/>
    <property type="match status" value="1"/>
</dbReference>
<evidence type="ECO:0000256" key="13">
    <source>
        <dbReference type="ARBA" id="ARBA00022833"/>
    </source>
</evidence>
<dbReference type="EMBL" id="JXSL01000022">
    <property type="protein sequence ID" value="KIL99771.1"/>
    <property type="molecule type" value="Genomic_DNA"/>
</dbReference>
<feature type="binding site" evidence="18">
    <location>
        <position position="270"/>
    </location>
    <ligand>
        <name>Zn(2+)</name>
        <dbReference type="ChEBI" id="CHEBI:29105"/>
    </ligand>
</feature>
<evidence type="ECO:0000256" key="6">
    <source>
        <dbReference type="ARBA" id="ARBA00005412"/>
    </source>
</evidence>
<evidence type="ECO:0000256" key="11">
    <source>
        <dbReference type="ARBA" id="ARBA00022723"/>
    </source>
</evidence>
<sequence>MSAAAEQVLVELGERSYPIHIGPGLLDRAGELVKPKMKGGRALVVTDANVAPHYLERVQRSLAEAGVTTMHTVMPAGEQTKDFKHLEALLDAMLEARSERGIMVVALGGGVVGDLTGFAAAILLRGVDFVQIPTTLLSQVDSSVGGKTGINTRQGKNLIGAFHQPRLVLADTQVLDTLPRRQVLAGYAEVVKYGVIDDEPFFAWLEANGAKVIDGDLEARGYAVAASCRAKARIVGADEREGGVRALLNLGHTFGHALEAETGFSDEMLHGEAVAIGMVMALRLSVRLGLAPAADAERLERHLTAVGLPTTLPKPRLWAVDRLIHHMSGDKKVKDGKVTFVMARGIGKSFLTRDVPETDLASMLAEMAAGR</sequence>
<dbReference type="CDD" id="cd08195">
    <property type="entry name" value="DHQS"/>
    <property type="match status" value="1"/>
</dbReference>
<comment type="subcellular location">
    <subcellularLocation>
        <location evidence="4 18">Cytoplasm</location>
    </subcellularLocation>
</comment>
<keyword evidence="17 18" id="KW-0170">Cobalt</keyword>
<evidence type="ECO:0000256" key="14">
    <source>
        <dbReference type="ARBA" id="ARBA00023027"/>
    </source>
</evidence>
<keyword evidence="13 18" id="KW-0862">Zinc</keyword>
<evidence type="ECO:0000256" key="12">
    <source>
        <dbReference type="ARBA" id="ARBA00022741"/>
    </source>
</evidence>
<evidence type="ECO:0000256" key="17">
    <source>
        <dbReference type="ARBA" id="ARBA00023285"/>
    </source>
</evidence>
<dbReference type="PANTHER" id="PTHR43622">
    <property type="entry name" value="3-DEHYDROQUINATE SYNTHASE"/>
    <property type="match status" value="1"/>
</dbReference>
<feature type="binding site" evidence="18">
    <location>
        <position position="252"/>
    </location>
    <ligand>
        <name>Zn(2+)</name>
        <dbReference type="ChEBI" id="CHEBI:29105"/>
    </ligand>
</feature>
<feature type="binding site" evidence="18">
    <location>
        <position position="156"/>
    </location>
    <ligand>
        <name>NAD(+)</name>
        <dbReference type="ChEBI" id="CHEBI:57540"/>
    </ligand>
</feature>
<keyword evidence="11 18" id="KW-0479">Metal-binding</keyword>
<evidence type="ECO:0000256" key="5">
    <source>
        <dbReference type="ARBA" id="ARBA00004661"/>
    </source>
</evidence>
<feature type="binding site" evidence="18">
    <location>
        <position position="147"/>
    </location>
    <ligand>
        <name>NAD(+)</name>
        <dbReference type="ChEBI" id="CHEBI:57540"/>
    </ligand>
</feature>
<keyword evidence="16 18" id="KW-0456">Lyase</keyword>
<dbReference type="InterPro" id="IPR030963">
    <property type="entry name" value="DHQ_synth_fam"/>
</dbReference>
<dbReference type="UniPathway" id="UPA00053">
    <property type="reaction ID" value="UER00085"/>
</dbReference>
<keyword evidence="12 18" id="KW-0547">Nucleotide-binding</keyword>
<comment type="function">
    <text evidence="3 18">Catalyzes the conversion of 3-deoxy-D-arabino-heptulosonate 7-phosphate (DAHP) to dehydroquinate (DHQ).</text>
</comment>
<accession>A0A0C2V3X3</accession>
<dbReference type="Pfam" id="PF24621">
    <property type="entry name" value="DHQS_C"/>
    <property type="match status" value="1"/>
</dbReference>
<dbReference type="InterPro" id="IPR056179">
    <property type="entry name" value="DHQS_C"/>
</dbReference>
<dbReference type="HAMAP" id="MF_00110">
    <property type="entry name" value="DHQ_synthase"/>
    <property type="match status" value="1"/>
</dbReference>
<dbReference type="GO" id="GO:0003856">
    <property type="term" value="F:3-dehydroquinate synthase activity"/>
    <property type="evidence" value="ECO:0007669"/>
    <property type="project" value="UniProtKB-UniRule"/>
</dbReference>
<gene>
    <name evidence="18" type="primary">aroB</name>
    <name evidence="21" type="ORF">CCC_03943</name>
</gene>
<comment type="caution">
    <text evidence="18">Lacks conserved residue(s) required for the propagation of feature annotation.</text>
</comment>
<dbReference type="EC" id="4.2.3.4" evidence="7 18"/>
<dbReference type="InterPro" id="IPR016037">
    <property type="entry name" value="DHQ_synth_AroB"/>
</dbReference>
<organism evidence="21 22">
    <name type="scientific">Paramagnetospirillum magnetotacticum MS-1</name>
    <dbReference type="NCBI Taxonomy" id="272627"/>
    <lineage>
        <taxon>Bacteria</taxon>
        <taxon>Pseudomonadati</taxon>
        <taxon>Pseudomonadota</taxon>
        <taxon>Alphaproteobacteria</taxon>
        <taxon>Rhodospirillales</taxon>
        <taxon>Magnetospirillaceae</taxon>
        <taxon>Paramagnetospirillum</taxon>
    </lineage>
</organism>
<dbReference type="Pfam" id="PF01761">
    <property type="entry name" value="DHQ_synthase"/>
    <property type="match status" value="1"/>
</dbReference>
<evidence type="ECO:0000259" key="19">
    <source>
        <dbReference type="Pfam" id="PF01761"/>
    </source>
</evidence>
<dbReference type="Proteomes" id="UP000031971">
    <property type="component" value="Unassembled WGS sequence"/>
</dbReference>
<reference evidence="21 22" key="1">
    <citation type="submission" date="2015-01" db="EMBL/GenBank/DDBJ databases">
        <title>Genome Sequence of Magnetospirillum magnetotacticum Strain MS-1.</title>
        <authorList>
            <person name="Marinov G.K."/>
            <person name="Smalley M.D."/>
            <person name="DeSalvo G."/>
        </authorList>
    </citation>
    <scope>NUCLEOTIDE SEQUENCE [LARGE SCALE GENOMIC DNA]</scope>
    <source>
        <strain evidence="21 22">MS-1</strain>
    </source>
</reference>
<name>A0A0C2V3X3_PARME</name>
<comment type="pathway">
    <text evidence="5 18">Metabolic intermediate biosynthesis; chorismate biosynthesis; chorismate from D-erythrose 4-phosphate and phosphoenolpyruvate: step 2/7.</text>
</comment>
<evidence type="ECO:0000256" key="16">
    <source>
        <dbReference type="ARBA" id="ARBA00023239"/>
    </source>
</evidence>
<evidence type="ECO:0000313" key="21">
    <source>
        <dbReference type="EMBL" id="KIL99771.1"/>
    </source>
</evidence>
<dbReference type="RefSeq" id="WP_009869610.1">
    <property type="nucleotide sequence ID" value="NZ_JXSL01000022.1"/>
</dbReference>
<evidence type="ECO:0000256" key="15">
    <source>
        <dbReference type="ARBA" id="ARBA00023141"/>
    </source>
</evidence>
<evidence type="ECO:0000256" key="1">
    <source>
        <dbReference type="ARBA" id="ARBA00001393"/>
    </source>
</evidence>
<keyword evidence="9 18" id="KW-0963">Cytoplasm</keyword>
<feature type="binding site" evidence="18">
    <location>
        <begin position="110"/>
        <end position="114"/>
    </location>
    <ligand>
        <name>NAD(+)</name>
        <dbReference type="ChEBI" id="CHEBI:57540"/>
    </ligand>
</feature>
<dbReference type="NCBIfam" id="TIGR01357">
    <property type="entry name" value="aroB"/>
    <property type="match status" value="1"/>
</dbReference>
<evidence type="ECO:0000256" key="7">
    <source>
        <dbReference type="ARBA" id="ARBA00013031"/>
    </source>
</evidence>
<dbReference type="OrthoDB" id="9806583at2"/>
<dbReference type="GO" id="GO:0005737">
    <property type="term" value="C:cytoplasm"/>
    <property type="evidence" value="ECO:0007669"/>
    <property type="project" value="UniProtKB-SubCell"/>
</dbReference>
<comment type="catalytic activity">
    <reaction evidence="1 18">
        <text>7-phospho-2-dehydro-3-deoxy-D-arabino-heptonate = 3-dehydroquinate + phosphate</text>
        <dbReference type="Rhea" id="RHEA:21968"/>
        <dbReference type="ChEBI" id="CHEBI:32364"/>
        <dbReference type="ChEBI" id="CHEBI:43474"/>
        <dbReference type="ChEBI" id="CHEBI:58394"/>
        <dbReference type="EC" id="4.2.3.4"/>
    </reaction>
</comment>
<comment type="similarity">
    <text evidence="6 18">Belongs to the sugar phosphate cyclases superfamily. Dehydroquinate synthase family.</text>
</comment>
<dbReference type="GO" id="GO:0046872">
    <property type="term" value="F:metal ion binding"/>
    <property type="evidence" value="ECO:0007669"/>
    <property type="project" value="UniProtKB-KW"/>
</dbReference>
<dbReference type="InterPro" id="IPR030960">
    <property type="entry name" value="DHQS/DOIS_N"/>
</dbReference>
<feature type="binding site" evidence="18">
    <location>
        <begin position="134"/>
        <end position="135"/>
    </location>
    <ligand>
        <name>NAD(+)</name>
        <dbReference type="ChEBI" id="CHEBI:57540"/>
    </ligand>
</feature>
<evidence type="ECO:0000259" key="20">
    <source>
        <dbReference type="Pfam" id="PF24621"/>
    </source>
</evidence>
<evidence type="ECO:0000256" key="3">
    <source>
        <dbReference type="ARBA" id="ARBA00003485"/>
    </source>
</evidence>
<feature type="domain" description="3-dehydroquinate synthase C-terminal" evidence="20">
    <location>
        <begin position="186"/>
        <end position="333"/>
    </location>
</feature>
<dbReference type="Gene3D" id="3.40.50.1970">
    <property type="match status" value="1"/>
</dbReference>
<dbReference type="STRING" id="272627.CCC_03943"/>
<evidence type="ECO:0000256" key="8">
    <source>
        <dbReference type="ARBA" id="ARBA00017684"/>
    </source>
</evidence>